<dbReference type="GO" id="GO:0003684">
    <property type="term" value="F:damaged DNA binding"/>
    <property type="evidence" value="ECO:0007669"/>
    <property type="project" value="TreeGrafter"/>
</dbReference>
<organism evidence="7 8">
    <name type="scientific">Lophiotrema nucula</name>
    <dbReference type="NCBI Taxonomy" id="690887"/>
    <lineage>
        <taxon>Eukaryota</taxon>
        <taxon>Fungi</taxon>
        <taxon>Dikarya</taxon>
        <taxon>Ascomycota</taxon>
        <taxon>Pezizomycotina</taxon>
        <taxon>Dothideomycetes</taxon>
        <taxon>Pleosporomycetidae</taxon>
        <taxon>Pleosporales</taxon>
        <taxon>Lophiotremataceae</taxon>
        <taxon>Lophiotrema</taxon>
    </lineage>
</organism>
<keyword evidence="3" id="KW-0234">DNA repair</keyword>
<keyword evidence="2" id="KW-0227">DNA damage</keyword>
<reference evidence="7" key="1">
    <citation type="journal article" date="2020" name="Stud. Mycol.">
        <title>101 Dothideomycetes genomes: a test case for predicting lifestyles and emergence of pathogens.</title>
        <authorList>
            <person name="Haridas S."/>
            <person name="Albert R."/>
            <person name="Binder M."/>
            <person name="Bloem J."/>
            <person name="Labutti K."/>
            <person name="Salamov A."/>
            <person name="Andreopoulos B."/>
            <person name="Baker S."/>
            <person name="Barry K."/>
            <person name="Bills G."/>
            <person name="Bluhm B."/>
            <person name="Cannon C."/>
            <person name="Castanera R."/>
            <person name="Culley D."/>
            <person name="Daum C."/>
            <person name="Ezra D."/>
            <person name="Gonzalez J."/>
            <person name="Henrissat B."/>
            <person name="Kuo A."/>
            <person name="Liang C."/>
            <person name="Lipzen A."/>
            <person name="Lutzoni F."/>
            <person name="Magnuson J."/>
            <person name="Mondo S."/>
            <person name="Nolan M."/>
            <person name="Ohm R."/>
            <person name="Pangilinan J."/>
            <person name="Park H.-J."/>
            <person name="Ramirez L."/>
            <person name="Alfaro M."/>
            <person name="Sun H."/>
            <person name="Tritt A."/>
            <person name="Yoshinaga Y."/>
            <person name="Zwiers L.-H."/>
            <person name="Turgeon B."/>
            <person name="Goodwin S."/>
            <person name="Spatafora J."/>
            <person name="Crous P."/>
            <person name="Grigoriev I."/>
        </authorList>
    </citation>
    <scope>NUCLEOTIDE SEQUENCE</scope>
    <source>
        <strain evidence="7">CBS 627.86</strain>
    </source>
</reference>
<feature type="compositionally biased region" description="Polar residues" evidence="5">
    <location>
        <begin position="395"/>
        <end position="409"/>
    </location>
</feature>
<dbReference type="PANTHER" id="PTHR12162">
    <property type="entry name" value="NIBRIN-RELATED"/>
    <property type="match status" value="1"/>
</dbReference>
<evidence type="ECO:0000256" key="5">
    <source>
        <dbReference type="SAM" id="MobiDB-lite"/>
    </source>
</evidence>
<dbReference type="Gene3D" id="2.60.200.20">
    <property type="match status" value="1"/>
</dbReference>
<evidence type="ECO:0000256" key="3">
    <source>
        <dbReference type="ARBA" id="ARBA00023204"/>
    </source>
</evidence>
<dbReference type="InterPro" id="IPR040227">
    <property type="entry name" value="Nibrin-rel"/>
</dbReference>
<dbReference type="AlphaFoldDB" id="A0A6A5YVF6"/>
<feature type="compositionally biased region" description="Acidic residues" evidence="5">
    <location>
        <begin position="714"/>
        <end position="727"/>
    </location>
</feature>
<feature type="domain" description="FHA" evidence="6">
    <location>
        <begin position="24"/>
        <end position="92"/>
    </location>
</feature>
<evidence type="ECO:0000259" key="6">
    <source>
        <dbReference type="PROSITE" id="PS50006"/>
    </source>
</evidence>
<evidence type="ECO:0000313" key="8">
    <source>
        <dbReference type="Proteomes" id="UP000799770"/>
    </source>
</evidence>
<gene>
    <name evidence="7" type="ORF">BDV96DRAFT_221309</name>
</gene>
<dbReference type="GO" id="GO:0000724">
    <property type="term" value="P:double-strand break repair via homologous recombination"/>
    <property type="evidence" value="ECO:0007669"/>
    <property type="project" value="TreeGrafter"/>
</dbReference>
<dbReference type="GO" id="GO:0007095">
    <property type="term" value="P:mitotic G2 DNA damage checkpoint signaling"/>
    <property type="evidence" value="ECO:0007669"/>
    <property type="project" value="InterPro"/>
</dbReference>
<name>A0A6A5YVF6_9PLEO</name>
<dbReference type="OrthoDB" id="552194at2759"/>
<evidence type="ECO:0000256" key="2">
    <source>
        <dbReference type="ARBA" id="ARBA00022763"/>
    </source>
</evidence>
<accession>A0A6A5YVF6</accession>
<evidence type="ECO:0000313" key="7">
    <source>
        <dbReference type="EMBL" id="KAF2110131.1"/>
    </source>
</evidence>
<feature type="compositionally biased region" description="Low complexity" evidence="5">
    <location>
        <begin position="744"/>
        <end position="753"/>
    </location>
</feature>
<keyword evidence="4" id="KW-0539">Nucleus</keyword>
<protein>
    <recommendedName>
        <fullName evidence="6">FHA domain-containing protein</fullName>
    </recommendedName>
</protein>
<keyword evidence="8" id="KW-1185">Reference proteome</keyword>
<dbReference type="Proteomes" id="UP000799770">
    <property type="component" value="Unassembled WGS sequence"/>
</dbReference>
<feature type="compositionally biased region" description="Basic and acidic residues" evidence="5">
    <location>
        <begin position="599"/>
        <end position="625"/>
    </location>
</feature>
<dbReference type="PROSITE" id="PS50006">
    <property type="entry name" value="FHA_DOMAIN"/>
    <property type="match status" value="1"/>
</dbReference>
<dbReference type="InterPro" id="IPR032429">
    <property type="entry name" value="Nibrin_BRCT2"/>
</dbReference>
<feature type="compositionally biased region" description="Basic residues" evidence="5">
    <location>
        <begin position="627"/>
        <end position="636"/>
    </location>
</feature>
<feature type="region of interest" description="Disordered" evidence="5">
    <location>
        <begin position="511"/>
        <end position="798"/>
    </location>
</feature>
<dbReference type="PANTHER" id="PTHR12162:SF0">
    <property type="entry name" value="NIBRIN"/>
    <property type="match status" value="1"/>
</dbReference>
<evidence type="ECO:0000256" key="1">
    <source>
        <dbReference type="ARBA" id="ARBA00004123"/>
    </source>
</evidence>
<dbReference type="Pfam" id="PF16508">
    <property type="entry name" value="NIBRIN_BRCT_II"/>
    <property type="match status" value="1"/>
</dbReference>
<comment type="subcellular location">
    <subcellularLocation>
        <location evidence="1">Nucleus</location>
    </subcellularLocation>
</comment>
<dbReference type="InterPro" id="IPR043014">
    <property type="entry name" value="Nibrin_BRCT2_sf"/>
</dbReference>
<evidence type="ECO:0000256" key="4">
    <source>
        <dbReference type="ARBA" id="ARBA00023242"/>
    </source>
</evidence>
<dbReference type="EMBL" id="ML977339">
    <property type="protein sequence ID" value="KAF2110131.1"/>
    <property type="molecule type" value="Genomic_DNA"/>
</dbReference>
<sequence>MWFLEHESLFGDKGRIWLKPGSQHLYGRTKSEKSEVEGRQTYIDNKAVSRQHMMLKIFDVPQGDGTKLHTRSPVEITDLSGRSGTTVDGKTRLIDKEGEQRSCILSGTEHTIKLGLTYPPFTIRWQPKVFTYASKESKESKTRSSKLHALDIKTTVDFVFDQTTHVVSQKRNLPKVLQGLVAGVPIITGDFLDAIVQAATPNVESSEPIGYAPCKLEEDFDAYWPKEKEYIAPSGAEPVSRPEQMLEPDPARAEVFSGLTFVFLDEGQYKSLHDPIAGGKGKALLFNLQPGETTVNEYVEFVRNASGEKRSSKARSGILPVVTVRPNFPDGLEEWATSFVIGIEQALNQRSIQQNEFLDAIITNDASSLQKPPSEVEAASSMPASVRNGSPMRDITTSVQSKAPAQTPTEEAVPTQESNKRKRPIRRGATASRFTGFDDYEPPPKSRKIEDTQMEDIQESAPTQQHSISQARSQTGARSIQRRQSPIHESVEQSMNIDELFPAAAAVRRTRLATRGPSASVEPEAEEPAPPPKSKGTKLFEKVQKVKKKADKEIDVREQSRLRMEAHEEQRRKDEESLQEALQGVDISEIRGLAQVEEMEIKQRDDRPNQRGEEGGERWNDEWNGRKNFKKFRRKGAERGPQAQKVIVALEEVPHKKGFGLGDNFFLEENDKPRSKEDERRLKRRQGRKAGDDDSDEGPGFSRWMRGKQTEVISVEDSEPDDEEIEEVSATQRSRRTTQRVEETQIGDTQTQTQGGGRKRGPATVAAGQPASKKTRTATRRNDDSDDEETGFRFNRRR</sequence>
<dbReference type="InterPro" id="IPR000253">
    <property type="entry name" value="FHA_dom"/>
</dbReference>
<feature type="compositionally biased region" description="Basic and acidic residues" evidence="5">
    <location>
        <begin position="442"/>
        <end position="451"/>
    </location>
</feature>
<feature type="compositionally biased region" description="Basic and acidic residues" evidence="5">
    <location>
        <begin position="538"/>
        <end position="576"/>
    </location>
</feature>
<feature type="compositionally biased region" description="Basic and acidic residues" evidence="5">
    <location>
        <begin position="669"/>
        <end position="681"/>
    </location>
</feature>
<proteinExistence type="predicted"/>
<feature type="region of interest" description="Disordered" evidence="5">
    <location>
        <begin position="369"/>
        <end position="495"/>
    </location>
</feature>
<dbReference type="GO" id="GO:0030870">
    <property type="term" value="C:Mre11 complex"/>
    <property type="evidence" value="ECO:0007669"/>
    <property type="project" value="InterPro"/>
</dbReference>
<feature type="compositionally biased region" description="Polar residues" evidence="5">
    <location>
        <begin position="460"/>
        <end position="484"/>
    </location>
</feature>
<dbReference type="Gene3D" id="3.40.50.10980">
    <property type="entry name" value="Nibrin, BRCT2 domain"/>
    <property type="match status" value="1"/>
</dbReference>